<dbReference type="NCBIfam" id="TIGR02613">
    <property type="entry name" value="mob_myst_B"/>
    <property type="match status" value="1"/>
</dbReference>
<dbReference type="Proteomes" id="UP001257914">
    <property type="component" value="Unassembled WGS sequence"/>
</dbReference>
<comment type="caution">
    <text evidence="2">The sequence shown here is derived from an EMBL/GenBank/DDBJ whole genome shotgun (WGS) entry which is preliminary data.</text>
</comment>
<dbReference type="PANTHER" id="PTHR13504:SF39">
    <property type="entry name" value="CELL FILAMENTATION PROTEIN"/>
    <property type="match status" value="1"/>
</dbReference>
<feature type="domain" description="Fido" evidence="1">
    <location>
        <begin position="64"/>
        <end position="203"/>
    </location>
</feature>
<protein>
    <submittedName>
        <fullName evidence="2">Mobile mystery protein B</fullName>
    </submittedName>
</protein>
<gene>
    <name evidence="2" type="ORF">RT723_12550</name>
</gene>
<evidence type="ECO:0000259" key="1">
    <source>
        <dbReference type="PROSITE" id="PS51459"/>
    </source>
</evidence>
<name>A0ABU3R2A6_9GAMM</name>
<evidence type="ECO:0000313" key="2">
    <source>
        <dbReference type="EMBL" id="MDU0113811.1"/>
    </source>
</evidence>
<reference evidence="2 3" key="1">
    <citation type="submission" date="2023-10" db="EMBL/GenBank/DDBJ databases">
        <title>Psychrosphaera aquimaarina strain SW33 isolated from seawater.</title>
        <authorList>
            <person name="Bayburt H."/>
            <person name="Kim J.M."/>
            <person name="Choi B.J."/>
            <person name="Jeon C.O."/>
        </authorList>
    </citation>
    <scope>NUCLEOTIDE SEQUENCE [LARGE SCALE GENOMIC DNA]</scope>
    <source>
        <strain evidence="2 3">KCTC 52743</strain>
    </source>
</reference>
<dbReference type="InterPro" id="IPR003812">
    <property type="entry name" value="Fido"/>
</dbReference>
<keyword evidence="3" id="KW-1185">Reference proteome</keyword>
<dbReference type="InterPro" id="IPR036597">
    <property type="entry name" value="Fido-like_dom_sf"/>
</dbReference>
<organism evidence="2 3">
    <name type="scientific">Psychrosphaera aquimarina</name>
    <dbReference type="NCBI Taxonomy" id="2044854"/>
    <lineage>
        <taxon>Bacteria</taxon>
        <taxon>Pseudomonadati</taxon>
        <taxon>Pseudomonadota</taxon>
        <taxon>Gammaproteobacteria</taxon>
        <taxon>Alteromonadales</taxon>
        <taxon>Pseudoalteromonadaceae</taxon>
        <taxon>Psychrosphaera</taxon>
    </lineage>
</organism>
<dbReference type="SUPFAM" id="SSF140931">
    <property type="entry name" value="Fic-like"/>
    <property type="match status" value="1"/>
</dbReference>
<sequence>MSELIDNPEGATPLNPDDMLGLKLKHIDTREQLNEVEAANILQGQIWASKLKKGTQDPTLDDIFNRDFVTNLHKALFGEVWQWAGHFRQRELNIGVDPKNIAVDLHNFIEDAKCSVEFKHYDNLELSARIQHKLVQIHPFVNGNGRHSRIFTDIVRVYLLNEKPMKWANAKLENMTEERNSYISGLREADVGDLSTFIKYLQSLGNK</sequence>
<dbReference type="Pfam" id="PF02661">
    <property type="entry name" value="Fic"/>
    <property type="match status" value="1"/>
</dbReference>
<dbReference type="InterPro" id="IPR040198">
    <property type="entry name" value="Fido_containing"/>
</dbReference>
<accession>A0ABU3R2A6</accession>
<dbReference type="PROSITE" id="PS51459">
    <property type="entry name" value="FIDO"/>
    <property type="match status" value="1"/>
</dbReference>
<evidence type="ECO:0000313" key="3">
    <source>
        <dbReference type="Proteomes" id="UP001257914"/>
    </source>
</evidence>
<dbReference type="RefSeq" id="WP_315947417.1">
    <property type="nucleotide sequence ID" value="NZ_JAWCUA010000010.1"/>
</dbReference>
<dbReference type="EMBL" id="JAWCUA010000010">
    <property type="protein sequence ID" value="MDU0113811.1"/>
    <property type="molecule type" value="Genomic_DNA"/>
</dbReference>
<dbReference type="PANTHER" id="PTHR13504">
    <property type="entry name" value="FIDO DOMAIN-CONTAINING PROTEIN DDB_G0283145"/>
    <property type="match status" value="1"/>
</dbReference>
<dbReference type="Gene3D" id="1.10.3290.10">
    <property type="entry name" value="Fido-like domain"/>
    <property type="match status" value="1"/>
</dbReference>
<proteinExistence type="predicted"/>
<dbReference type="InterPro" id="IPR013436">
    <property type="entry name" value="Mobile_mystery_prot_B"/>
</dbReference>